<evidence type="ECO:0000259" key="3">
    <source>
        <dbReference type="Pfam" id="PF04082"/>
    </source>
</evidence>
<organism evidence="4 5">
    <name type="scientific">Podospora australis</name>
    <dbReference type="NCBI Taxonomy" id="1536484"/>
    <lineage>
        <taxon>Eukaryota</taxon>
        <taxon>Fungi</taxon>
        <taxon>Dikarya</taxon>
        <taxon>Ascomycota</taxon>
        <taxon>Pezizomycotina</taxon>
        <taxon>Sordariomycetes</taxon>
        <taxon>Sordariomycetidae</taxon>
        <taxon>Sordariales</taxon>
        <taxon>Podosporaceae</taxon>
        <taxon>Podospora</taxon>
    </lineage>
</organism>
<dbReference type="InterPro" id="IPR053187">
    <property type="entry name" value="Notoamide_regulator"/>
</dbReference>
<dbReference type="AlphaFoldDB" id="A0AAN7ADG7"/>
<proteinExistence type="predicted"/>
<keyword evidence="1" id="KW-0479">Metal-binding</keyword>
<dbReference type="InterPro" id="IPR001138">
    <property type="entry name" value="Zn2Cys6_DnaBD"/>
</dbReference>
<evidence type="ECO:0000256" key="1">
    <source>
        <dbReference type="ARBA" id="ARBA00022723"/>
    </source>
</evidence>
<sequence>QCDGERPRCGACVKRREPGIDCEYPVRQGAVSRYSDLKQTFGKLERENREFRELFAYLRERPEHEAFEVYRRLRTTTDPLGTLQFVRDADALLAMPAANSCSLSDRRAAEIEAEALASSPIKVPSRPWTSVAGDGLVSNLVSSFFKWDHPFMIPFIDQELFVRDMRGGEGPHCSAFLVNAICTLRSIMSDTARQYKQITASDLTASFLSEAQMHREREAGKVSITTVQALYLLFLVSCCDGTNRAGSLFRFASLNMLQRLNPERVVARLNDDIPHEAEKKRALSRLLWGMFLVESIVSSAYLKPPPLSPPSFAFIPDRSGMHVHNLDVLGAPFTTNSVLPPLVPGSEQAAYQAGVLLYNVMMYNVHPRGTVGSEWDMRERRALFSRLGALENSMVPRLGYRENPVPQTLHLKTLMNMVAYNIIRPLHPSTVIQTGYTARTILLELCAIDVEIIET</sequence>
<feature type="domain" description="Xylanolytic transcriptional activator regulatory" evidence="3">
    <location>
        <begin position="142"/>
        <end position="305"/>
    </location>
</feature>
<keyword evidence="2" id="KW-0539">Nucleus</keyword>
<evidence type="ECO:0000313" key="4">
    <source>
        <dbReference type="EMBL" id="KAK4182529.1"/>
    </source>
</evidence>
<accession>A0AAN7ADG7</accession>
<gene>
    <name evidence="4" type="ORF">QBC35DRAFT_347297</name>
</gene>
<evidence type="ECO:0000313" key="5">
    <source>
        <dbReference type="Proteomes" id="UP001302126"/>
    </source>
</evidence>
<feature type="non-terminal residue" evidence="4">
    <location>
        <position position="1"/>
    </location>
</feature>
<dbReference type="GO" id="GO:0003677">
    <property type="term" value="F:DNA binding"/>
    <property type="evidence" value="ECO:0007669"/>
    <property type="project" value="InterPro"/>
</dbReference>
<dbReference type="Gene3D" id="4.10.240.10">
    <property type="entry name" value="Zn(2)-C6 fungal-type DNA-binding domain"/>
    <property type="match status" value="1"/>
</dbReference>
<keyword evidence="5" id="KW-1185">Reference proteome</keyword>
<dbReference type="GO" id="GO:0008270">
    <property type="term" value="F:zinc ion binding"/>
    <property type="evidence" value="ECO:0007669"/>
    <property type="project" value="InterPro"/>
</dbReference>
<evidence type="ECO:0000256" key="2">
    <source>
        <dbReference type="ARBA" id="ARBA00023242"/>
    </source>
</evidence>
<name>A0AAN7ADG7_9PEZI</name>
<protein>
    <submittedName>
        <fullName evidence="4">Nitrogen assimilation transcription factor nirA</fullName>
    </submittedName>
</protein>
<reference evidence="4" key="1">
    <citation type="journal article" date="2023" name="Mol. Phylogenet. Evol.">
        <title>Genome-scale phylogeny and comparative genomics of the fungal order Sordariales.</title>
        <authorList>
            <person name="Hensen N."/>
            <person name="Bonometti L."/>
            <person name="Westerberg I."/>
            <person name="Brannstrom I.O."/>
            <person name="Guillou S."/>
            <person name="Cros-Aarteil S."/>
            <person name="Calhoun S."/>
            <person name="Haridas S."/>
            <person name="Kuo A."/>
            <person name="Mondo S."/>
            <person name="Pangilinan J."/>
            <person name="Riley R."/>
            <person name="LaButti K."/>
            <person name="Andreopoulos B."/>
            <person name="Lipzen A."/>
            <person name="Chen C."/>
            <person name="Yan M."/>
            <person name="Daum C."/>
            <person name="Ng V."/>
            <person name="Clum A."/>
            <person name="Steindorff A."/>
            <person name="Ohm R.A."/>
            <person name="Martin F."/>
            <person name="Silar P."/>
            <person name="Natvig D.O."/>
            <person name="Lalanne C."/>
            <person name="Gautier V."/>
            <person name="Ament-Velasquez S.L."/>
            <person name="Kruys A."/>
            <person name="Hutchinson M.I."/>
            <person name="Powell A.J."/>
            <person name="Barry K."/>
            <person name="Miller A.N."/>
            <person name="Grigoriev I.V."/>
            <person name="Debuchy R."/>
            <person name="Gladieux P."/>
            <person name="Hiltunen Thoren M."/>
            <person name="Johannesson H."/>
        </authorList>
    </citation>
    <scope>NUCLEOTIDE SEQUENCE</scope>
    <source>
        <strain evidence="4">PSN309</strain>
    </source>
</reference>
<dbReference type="CDD" id="cd00067">
    <property type="entry name" value="GAL4"/>
    <property type="match status" value="1"/>
</dbReference>
<comment type="caution">
    <text evidence="4">The sequence shown here is derived from an EMBL/GenBank/DDBJ whole genome shotgun (WGS) entry which is preliminary data.</text>
</comment>
<reference evidence="4" key="2">
    <citation type="submission" date="2023-05" db="EMBL/GenBank/DDBJ databases">
        <authorList>
            <consortium name="Lawrence Berkeley National Laboratory"/>
            <person name="Steindorff A."/>
            <person name="Hensen N."/>
            <person name="Bonometti L."/>
            <person name="Westerberg I."/>
            <person name="Brannstrom I.O."/>
            <person name="Guillou S."/>
            <person name="Cros-Aarteil S."/>
            <person name="Calhoun S."/>
            <person name="Haridas S."/>
            <person name="Kuo A."/>
            <person name="Mondo S."/>
            <person name="Pangilinan J."/>
            <person name="Riley R."/>
            <person name="Labutti K."/>
            <person name="Andreopoulos B."/>
            <person name="Lipzen A."/>
            <person name="Chen C."/>
            <person name="Yanf M."/>
            <person name="Daum C."/>
            <person name="Ng V."/>
            <person name="Clum A."/>
            <person name="Ohm R."/>
            <person name="Martin F."/>
            <person name="Silar P."/>
            <person name="Natvig D."/>
            <person name="Lalanne C."/>
            <person name="Gautier V."/>
            <person name="Ament-Velasquez S.L."/>
            <person name="Kruys A."/>
            <person name="Hutchinson M.I."/>
            <person name="Powell A.J."/>
            <person name="Barry K."/>
            <person name="Miller A.N."/>
            <person name="Grigoriev I.V."/>
            <person name="Debuchy R."/>
            <person name="Gladieux P."/>
            <person name="Thoren M.H."/>
            <person name="Johannesson H."/>
        </authorList>
    </citation>
    <scope>NUCLEOTIDE SEQUENCE</scope>
    <source>
        <strain evidence="4">PSN309</strain>
    </source>
</reference>
<dbReference type="EMBL" id="MU864646">
    <property type="protein sequence ID" value="KAK4182529.1"/>
    <property type="molecule type" value="Genomic_DNA"/>
</dbReference>
<dbReference type="InterPro" id="IPR036864">
    <property type="entry name" value="Zn2-C6_fun-type_DNA-bd_sf"/>
</dbReference>
<dbReference type="InterPro" id="IPR007219">
    <property type="entry name" value="XnlR_reg_dom"/>
</dbReference>
<dbReference type="PANTHER" id="PTHR47256:SF1">
    <property type="entry name" value="ZN(II)2CYS6 TRANSCRIPTION FACTOR (EUROFUNG)"/>
    <property type="match status" value="1"/>
</dbReference>
<dbReference type="Pfam" id="PF04082">
    <property type="entry name" value="Fungal_trans"/>
    <property type="match status" value="1"/>
</dbReference>
<dbReference type="CDD" id="cd12148">
    <property type="entry name" value="fungal_TF_MHR"/>
    <property type="match status" value="1"/>
</dbReference>
<dbReference type="Proteomes" id="UP001302126">
    <property type="component" value="Unassembled WGS sequence"/>
</dbReference>
<dbReference type="PANTHER" id="PTHR47256">
    <property type="entry name" value="ZN(II)2CYS6 TRANSCRIPTION FACTOR (EUROFUNG)-RELATED"/>
    <property type="match status" value="1"/>
</dbReference>
<feature type="non-terminal residue" evidence="4">
    <location>
        <position position="455"/>
    </location>
</feature>
<dbReference type="GO" id="GO:0000981">
    <property type="term" value="F:DNA-binding transcription factor activity, RNA polymerase II-specific"/>
    <property type="evidence" value="ECO:0007669"/>
    <property type="project" value="InterPro"/>
</dbReference>
<dbReference type="GO" id="GO:0006351">
    <property type="term" value="P:DNA-templated transcription"/>
    <property type="evidence" value="ECO:0007669"/>
    <property type="project" value="InterPro"/>
</dbReference>